<dbReference type="Pfam" id="PF00015">
    <property type="entry name" value="MCPsignal"/>
    <property type="match status" value="1"/>
</dbReference>
<sequence>MSDFRPSFWDMQLIKLTIREKLMVLYLGPLLAALAFVGLMIHDDWRAENQHEIEAVIEQSALLADILALQYDEWNHETIQTVNRLMPNAGVAANDHSELARIAGTGTVVEQNGHYFASAPLGGGHYVYAQSRILPFAEAVADHRGFLLAIVLFAALVLYLASKICGFIVGTLEYMKYVMGRAADNDLTVRMNFAPGRDDFRSLAHRIDSLIGARQSVVTELRQVSHTMDQAAGALRAESENSNRLSISQRQHLDNLASAMEEMTATVREVANHAEHTSLETQQASAEAERGHDQIQQTISSIEQLVADVHNASSAVTQVNSNAARIDAVITTINAISEQTNLLALNAAIEAARAGEQGRGFAVVADEVRTLAGRTQDATVEIQQMIEELQSGTQSLEQLMNSTVHLAEAGREQVSQTGQDLMQIAQHADKVFSMSSQIATAAEQQSQVSNEIAGNLMQIRNESHELEDAARNSVEATQTVYGTAQTLSEQLQGLKV</sequence>
<evidence type="ECO:0000313" key="8">
    <source>
        <dbReference type="Proteomes" id="UP001499988"/>
    </source>
</evidence>
<protein>
    <recommendedName>
        <fullName evidence="6">Methyl-accepting transducer domain-containing protein</fullName>
    </recommendedName>
</protein>
<reference evidence="8" key="1">
    <citation type="journal article" date="2019" name="Int. J. Syst. Evol. Microbiol.">
        <title>The Global Catalogue of Microorganisms (GCM) 10K type strain sequencing project: providing services to taxonomists for standard genome sequencing and annotation.</title>
        <authorList>
            <consortium name="The Broad Institute Genomics Platform"/>
            <consortium name="The Broad Institute Genome Sequencing Center for Infectious Disease"/>
            <person name="Wu L."/>
            <person name="Ma J."/>
        </authorList>
    </citation>
    <scope>NUCLEOTIDE SEQUENCE [LARGE SCALE GENOMIC DNA]</scope>
    <source>
        <strain evidence="8">JCM 18401</strain>
    </source>
</reference>
<comment type="subcellular location">
    <subcellularLocation>
        <location evidence="1">Membrane</location>
    </subcellularLocation>
</comment>
<comment type="caution">
    <text evidence="7">The sequence shown here is derived from an EMBL/GenBank/DDBJ whole genome shotgun (WGS) entry which is preliminary data.</text>
</comment>
<organism evidence="7 8">
    <name type="scientific">Ferrimonas pelagia</name>
    <dbReference type="NCBI Taxonomy" id="1177826"/>
    <lineage>
        <taxon>Bacteria</taxon>
        <taxon>Pseudomonadati</taxon>
        <taxon>Pseudomonadota</taxon>
        <taxon>Gammaproteobacteria</taxon>
        <taxon>Alteromonadales</taxon>
        <taxon>Ferrimonadaceae</taxon>
        <taxon>Ferrimonas</taxon>
    </lineage>
</organism>
<dbReference type="PRINTS" id="PR00260">
    <property type="entry name" value="CHEMTRNSDUCR"/>
</dbReference>
<gene>
    <name evidence="7" type="ORF">GCM10023333_16830</name>
</gene>
<dbReference type="PANTHER" id="PTHR32089">
    <property type="entry name" value="METHYL-ACCEPTING CHEMOTAXIS PROTEIN MCPB"/>
    <property type="match status" value="1"/>
</dbReference>
<keyword evidence="5" id="KW-0472">Membrane</keyword>
<keyword evidence="8" id="KW-1185">Reference proteome</keyword>
<keyword evidence="2 4" id="KW-0807">Transducer</keyword>
<dbReference type="SMART" id="SM00283">
    <property type="entry name" value="MA"/>
    <property type="match status" value="1"/>
</dbReference>
<evidence type="ECO:0000259" key="6">
    <source>
        <dbReference type="PROSITE" id="PS50111"/>
    </source>
</evidence>
<dbReference type="Proteomes" id="UP001499988">
    <property type="component" value="Unassembled WGS sequence"/>
</dbReference>
<dbReference type="EMBL" id="BAABJZ010000023">
    <property type="protein sequence ID" value="GAA4883184.1"/>
    <property type="molecule type" value="Genomic_DNA"/>
</dbReference>
<evidence type="ECO:0000256" key="1">
    <source>
        <dbReference type="ARBA" id="ARBA00004370"/>
    </source>
</evidence>
<dbReference type="PANTHER" id="PTHR32089:SF65">
    <property type="entry name" value="CHEMOTAXIS SIGNAL TRANSDUCTION SYSTEM METHYL ACCEPTING SENSORY TRANSDUCER"/>
    <property type="match status" value="1"/>
</dbReference>
<feature type="transmembrane region" description="Helical" evidence="5">
    <location>
        <begin position="21"/>
        <end position="41"/>
    </location>
</feature>
<dbReference type="PROSITE" id="PS50111">
    <property type="entry name" value="CHEMOTAXIS_TRANSDUC_2"/>
    <property type="match status" value="1"/>
</dbReference>
<evidence type="ECO:0000256" key="4">
    <source>
        <dbReference type="PROSITE-ProRule" id="PRU00284"/>
    </source>
</evidence>
<evidence type="ECO:0000256" key="3">
    <source>
        <dbReference type="ARBA" id="ARBA00029447"/>
    </source>
</evidence>
<dbReference type="InterPro" id="IPR004090">
    <property type="entry name" value="Chemotax_Me-accpt_rcpt"/>
</dbReference>
<proteinExistence type="inferred from homology"/>
<keyword evidence="5" id="KW-1133">Transmembrane helix</keyword>
<evidence type="ECO:0000256" key="2">
    <source>
        <dbReference type="ARBA" id="ARBA00023224"/>
    </source>
</evidence>
<comment type="similarity">
    <text evidence="3">Belongs to the methyl-accepting chemotaxis (MCP) protein family.</text>
</comment>
<evidence type="ECO:0000256" key="5">
    <source>
        <dbReference type="SAM" id="Phobius"/>
    </source>
</evidence>
<evidence type="ECO:0000313" key="7">
    <source>
        <dbReference type="EMBL" id="GAA4883184.1"/>
    </source>
</evidence>
<dbReference type="SUPFAM" id="SSF58104">
    <property type="entry name" value="Methyl-accepting chemotaxis protein (MCP) signaling domain"/>
    <property type="match status" value="1"/>
</dbReference>
<keyword evidence="5" id="KW-0812">Transmembrane</keyword>
<dbReference type="InterPro" id="IPR004089">
    <property type="entry name" value="MCPsignal_dom"/>
</dbReference>
<dbReference type="CDD" id="cd11386">
    <property type="entry name" value="MCP_signal"/>
    <property type="match status" value="1"/>
</dbReference>
<accession>A0ABP9EQY0</accession>
<dbReference type="RefSeq" id="WP_345334911.1">
    <property type="nucleotide sequence ID" value="NZ_BAABJZ010000023.1"/>
</dbReference>
<feature type="transmembrane region" description="Helical" evidence="5">
    <location>
        <begin position="146"/>
        <end position="172"/>
    </location>
</feature>
<name>A0ABP9EQY0_9GAMM</name>
<feature type="domain" description="Methyl-accepting transducer" evidence="6">
    <location>
        <begin position="224"/>
        <end position="460"/>
    </location>
</feature>
<dbReference type="Gene3D" id="1.10.287.950">
    <property type="entry name" value="Methyl-accepting chemotaxis protein"/>
    <property type="match status" value="1"/>
</dbReference>